<proteinExistence type="predicted"/>
<evidence type="ECO:0000313" key="2">
    <source>
        <dbReference type="Proteomes" id="UP001054854"/>
    </source>
</evidence>
<protein>
    <submittedName>
        <fullName evidence="1">MxaD family protein</fullName>
    </submittedName>
</protein>
<gene>
    <name evidence="1" type="ORF">TPA0910_81380</name>
</gene>
<dbReference type="Proteomes" id="UP001054854">
    <property type="component" value="Unassembled WGS sequence"/>
</dbReference>
<reference evidence="1" key="1">
    <citation type="submission" date="2024-05" db="EMBL/GenBank/DDBJ databases">
        <title>Whole genome shotgun sequence of Streptomyces hygroscopicus NBRC 113678.</title>
        <authorList>
            <person name="Komaki H."/>
            <person name="Tamura T."/>
        </authorList>
    </citation>
    <scope>NUCLEOTIDE SEQUENCE</scope>
    <source>
        <strain evidence="1">N11-34</strain>
    </source>
</reference>
<dbReference type="RefSeq" id="WP_236259578.1">
    <property type="nucleotide sequence ID" value="NZ_BNEK01000005.1"/>
</dbReference>
<dbReference type="Pfam" id="PF10604">
    <property type="entry name" value="Polyketide_cyc2"/>
    <property type="match status" value="1"/>
</dbReference>
<dbReference type="Gene3D" id="3.30.530.20">
    <property type="match status" value="1"/>
</dbReference>
<dbReference type="EMBL" id="BNEK01000005">
    <property type="protein sequence ID" value="GHJ33705.1"/>
    <property type="molecule type" value="Genomic_DNA"/>
</dbReference>
<dbReference type="CDD" id="cd07821">
    <property type="entry name" value="PYR_PYL_RCAR_like"/>
    <property type="match status" value="1"/>
</dbReference>
<evidence type="ECO:0000313" key="1">
    <source>
        <dbReference type="EMBL" id="GHJ33705.1"/>
    </source>
</evidence>
<name>A0ABQ3UDN0_STRHY</name>
<dbReference type="InterPro" id="IPR023393">
    <property type="entry name" value="START-like_dom_sf"/>
</dbReference>
<accession>A0ABQ3UDN0</accession>
<keyword evidence="2" id="KW-1185">Reference proteome</keyword>
<dbReference type="PANTHER" id="PTHR39332">
    <property type="entry name" value="BLL4707 PROTEIN"/>
    <property type="match status" value="1"/>
</dbReference>
<dbReference type="InterPro" id="IPR019587">
    <property type="entry name" value="Polyketide_cyclase/dehydratase"/>
</dbReference>
<organism evidence="1 2">
    <name type="scientific">Streptomyces hygroscopicus</name>
    <dbReference type="NCBI Taxonomy" id="1912"/>
    <lineage>
        <taxon>Bacteria</taxon>
        <taxon>Bacillati</taxon>
        <taxon>Actinomycetota</taxon>
        <taxon>Actinomycetes</taxon>
        <taxon>Kitasatosporales</taxon>
        <taxon>Streptomycetaceae</taxon>
        <taxon>Streptomyces</taxon>
        <taxon>Streptomyces violaceusniger group</taxon>
    </lineage>
</organism>
<dbReference type="SUPFAM" id="SSF55961">
    <property type="entry name" value="Bet v1-like"/>
    <property type="match status" value="1"/>
</dbReference>
<dbReference type="PANTHER" id="PTHR39332:SF7">
    <property type="entry name" value="SRPBCC FAMILY PROTEIN"/>
    <property type="match status" value="1"/>
</dbReference>
<sequence>MPETFASAVIPADAGTVWRTLRDFGGLAAWQPAVLRGALRREDAPDRVGGVRTLFMADGGTVVETLVALDDGERSLTYDIVSSPYPVRSYRATMRVLPVTATGEAFVGWSATFDCDPSEADGLIGSFRDTVFAGGLRALAEYCAPGLSGVPRVENTATP</sequence>
<comment type="caution">
    <text evidence="1">The sequence shown here is derived from an EMBL/GenBank/DDBJ whole genome shotgun (WGS) entry which is preliminary data.</text>
</comment>